<dbReference type="SUPFAM" id="SSF110997">
    <property type="entry name" value="Sporulation related repeat"/>
    <property type="match status" value="1"/>
</dbReference>
<dbReference type="Gene3D" id="3.30.70.1070">
    <property type="entry name" value="Sporulation related repeat"/>
    <property type="match status" value="1"/>
</dbReference>
<proteinExistence type="predicted"/>
<reference evidence="4 5" key="2">
    <citation type="submission" date="2019-01" db="EMBL/GenBank/DDBJ databases">
        <authorList>
            <person name="Li Y."/>
        </authorList>
    </citation>
    <scope>NUCLEOTIDE SEQUENCE [LARGE SCALE GENOMIC DNA]</scope>
    <source>
        <strain evidence="4 5">2D-5</strain>
    </source>
</reference>
<evidence type="ECO:0000313" key="5">
    <source>
        <dbReference type="Proteomes" id="UP000285710"/>
    </source>
</evidence>
<accession>A0A443IT24</accession>
<sequence length="298" mass="30725">MPPVPAPILRIAGLLSCIALVAGAPASAAPAELPPASFTGAQYVDSTGCVFIRPAPDTDWEPRQTRDGQPLCGYEPTRTEPGPAAERVVEAAPAAPAPADRVPGLSQRLAALQPPRALTIAGAKTIPGAFTACPGAPVTVQRYILSDGRMVMRCGPQIDDPAGFINGAGVRGLRVQGSDVPDLPLPATAAMLATLRDTLRQPPAAAPKTSGGHHVRSAPARLSPNGERYVQVGAFADPVNAERVKARLRALGLPVSIGAARIGGKAVQVIYAGPLTGEQAPQALRNIRGNGFRDAILR</sequence>
<dbReference type="GO" id="GO:0042834">
    <property type="term" value="F:peptidoglycan binding"/>
    <property type="evidence" value="ECO:0007669"/>
    <property type="project" value="InterPro"/>
</dbReference>
<evidence type="ECO:0000259" key="3">
    <source>
        <dbReference type="PROSITE" id="PS51724"/>
    </source>
</evidence>
<keyword evidence="5" id="KW-1185">Reference proteome</keyword>
<dbReference type="RefSeq" id="WP_128270025.1">
    <property type="nucleotide sequence ID" value="NZ_SAUW01000012.1"/>
</dbReference>
<dbReference type="InterPro" id="IPR036680">
    <property type="entry name" value="SPOR-like_sf"/>
</dbReference>
<feature type="region of interest" description="Disordered" evidence="1">
    <location>
        <begin position="55"/>
        <end position="83"/>
    </location>
</feature>
<organism evidence="4 5">
    <name type="scientific">Paenirhodobacter populi</name>
    <dbReference type="NCBI Taxonomy" id="2306993"/>
    <lineage>
        <taxon>Bacteria</taxon>
        <taxon>Pseudomonadati</taxon>
        <taxon>Pseudomonadota</taxon>
        <taxon>Alphaproteobacteria</taxon>
        <taxon>Rhodobacterales</taxon>
        <taxon>Rhodobacter group</taxon>
        <taxon>Paenirhodobacter</taxon>
    </lineage>
</organism>
<name>A0A443IT24_9RHOB</name>
<dbReference type="InterPro" id="IPR007730">
    <property type="entry name" value="SPOR-like_dom"/>
</dbReference>
<evidence type="ECO:0000256" key="1">
    <source>
        <dbReference type="SAM" id="MobiDB-lite"/>
    </source>
</evidence>
<reference evidence="4 5" key="1">
    <citation type="submission" date="2019-01" db="EMBL/GenBank/DDBJ databases">
        <title>Sinorhodobacter populi sp. nov. isolated from the symptomatic bark tissue of Populus euramericana canker.</title>
        <authorList>
            <person name="Xu G."/>
        </authorList>
    </citation>
    <scope>NUCLEOTIDE SEQUENCE [LARGE SCALE GENOMIC DNA]</scope>
    <source>
        <strain evidence="4 5">2D-5</strain>
    </source>
</reference>
<feature type="region of interest" description="Disordered" evidence="1">
    <location>
        <begin position="202"/>
        <end position="221"/>
    </location>
</feature>
<dbReference type="Pfam" id="PF05036">
    <property type="entry name" value="SPOR"/>
    <property type="match status" value="1"/>
</dbReference>
<dbReference type="EMBL" id="SAUW01000012">
    <property type="protein sequence ID" value="RWR10515.1"/>
    <property type="molecule type" value="Genomic_DNA"/>
</dbReference>
<feature type="chain" id="PRO_5019146619" evidence="2">
    <location>
        <begin position="29"/>
        <end position="298"/>
    </location>
</feature>
<protein>
    <submittedName>
        <fullName evidence="4">SPOR domain-containing protein</fullName>
    </submittedName>
</protein>
<dbReference type="PROSITE" id="PS51724">
    <property type="entry name" value="SPOR"/>
    <property type="match status" value="1"/>
</dbReference>
<gene>
    <name evidence="4" type="ORF">D2T33_12740</name>
</gene>
<feature type="domain" description="SPOR" evidence="3">
    <location>
        <begin position="222"/>
        <end position="298"/>
    </location>
</feature>
<dbReference type="Proteomes" id="UP000285710">
    <property type="component" value="Unassembled WGS sequence"/>
</dbReference>
<evidence type="ECO:0000313" key="4">
    <source>
        <dbReference type="EMBL" id="RWR10515.1"/>
    </source>
</evidence>
<dbReference type="AlphaFoldDB" id="A0A443IT24"/>
<keyword evidence="2" id="KW-0732">Signal</keyword>
<evidence type="ECO:0000256" key="2">
    <source>
        <dbReference type="SAM" id="SignalP"/>
    </source>
</evidence>
<feature type="signal peptide" evidence="2">
    <location>
        <begin position="1"/>
        <end position="28"/>
    </location>
</feature>
<comment type="caution">
    <text evidence="4">The sequence shown here is derived from an EMBL/GenBank/DDBJ whole genome shotgun (WGS) entry which is preliminary data.</text>
</comment>